<accession>A0A5N7BZZ2</accession>
<dbReference type="Proteomes" id="UP000326877">
    <property type="component" value="Unassembled WGS sequence"/>
</dbReference>
<gene>
    <name evidence="1" type="ORF">BDV23DRAFT_132307</name>
</gene>
<sequence>MITSNRHSINQYETLFFLFSPFKGSPCSAGNQRLWSNSKWYKPRHTYGADTCRRRLRSINHHCSPSESGIPASILSFMITRSQSLLAMIIDFLSSRNKRSGIHLE</sequence>
<reference evidence="1" key="1">
    <citation type="submission" date="2019-04" db="EMBL/GenBank/DDBJ databases">
        <title>Friends and foes A comparative genomics studyof 23 Aspergillus species from section Flavi.</title>
        <authorList>
            <consortium name="DOE Joint Genome Institute"/>
            <person name="Kjaerbolling I."/>
            <person name="Vesth T."/>
            <person name="Frisvad J.C."/>
            <person name="Nybo J.L."/>
            <person name="Theobald S."/>
            <person name="Kildgaard S."/>
            <person name="Isbrandt T."/>
            <person name="Kuo A."/>
            <person name="Sato A."/>
            <person name="Lyhne E.K."/>
            <person name="Kogle M.E."/>
            <person name="Wiebenga A."/>
            <person name="Kun R.S."/>
            <person name="Lubbers R.J."/>
            <person name="Makela M.R."/>
            <person name="Barry K."/>
            <person name="Chovatia M."/>
            <person name="Clum A."/>
            <person name="Daum C."/>
            <person name="Haridas S."/>
            <person name="He G."/>
            <person name="LaButti K."/>
            <person name="Lipzen A."/>
            <person name="Mondo S."/>
            <person name="Riley R."/>
            <person name="Salamov A."/>
            <person name="Simmons B.A."/>
            <person name="Magnuson J.K."/>
            <person name="Henrissat B."/>
            <person name="Mortensen U.H."/>
            <person name="Larsen T.O."/>
            <person name="Devries R.P."/>
            <person name="Grigoriev I.V."/>
            <person name="Machida M."/>
            <person name="Baker S.E."/>
            <person name="Andersen M.R."/>
        </authorList>
    </citation>
    <scope>NUCLEOTIDE SEQUENCE [LARGE SCALE GENOMIC DNA]</scope>
    <source>
        <strain evidence="1">IBT 14317</strain>
    </source>
</reference>
<proteinExistence type="predicted"/>
<dbReference type="EMBL" id="ML735300">
    <property type="protein sequence ID" value="KAE8387057.1"/>
    <property type="molecule type" value="Genomic_DNA"/>
</dbReference>
<name>A0A5N7BZZ2_PETAA</name>
<organism evidence="1">
    <name type="scientific">Petromyces alliaceus</name>
    <name type="common">Aspergillus alliaceus</name>
    <dbReference type="NCBI Taxonomy" id="209559"/>
    <lineage>
        <taxon>Eukaryota</taxon>
        <taxon>Fungi</taxon>
        <taxon>Dikarya</taxon>
        <taxon>Ascomycota</taxon>
        <taxon>Pezizomycotina</taxon>
        <taxon>Eurotiomycetes</taxon>
        <taxon>Eurotiomycetidae</taxon>
        <taxon>Eurotiales</taxon>
        <taxon>Aspergillaceae</taxon>
        <taxon>Aspergillus</taxon>
        <taxon>Aspergillus subgen. Circumdati</taxon>
    </lineage>
</organism>
<dbReference type="AlphaFoldDB" id="A0A5N7BZZ2"/>
<evidence type="ECO:0000313" key="1">
    <source>
        <dbReference type="EMBL" id="KAE8387057.1"/>
    </source>
</evidence>
<protein>
    <submittedName>
        <fullName evidence="1">Uncharacterized protein</fullName>
    </submittedName>
</protein>